<evidence type="ECO:0000256" key="2">
    <source>
        <dbReference type="ARBA" id="ARBA00012621"/>
    </source>
</evidence>
<dbReference type="InterPro" id="IPR038107">
    <property type="entry name" value="Glycos_transf_N_sf"/>
</dbReference>
<keyword evidence="3 7" id="KW-0808">Transferase</keyword>
<proteinExistence type="inferred from homology"/>
<keyword evidence="7" id="KW-0328">Glycosyltransferase</keyword>
<evidence type="ECO:0000256" key="5">
    <source>
        <dbReference type="ARBA" id="ARBA00049183"/>
    </source>
</evidence>
<evidence type="ECO:0000313" key="7">
    <source>
        <dbReference type="EMBL" id="QEA06032.1"/>
    </source>
</evidence>
<comment type="catalytic activity">
    <reaction evidence="5">
        <text>lipid IVA (E. coli) + CMP-3-deoxy-beta-D-manno-octulosonate = alpha-Kdo-(2-&gt;6)-lipid IVA (E. coli) + CMP + H(+)</text>
        <dbReference type="Rhea" id="RHEA:28066"/>
        <dbReference type="ChEBI" id="CHEBI:15378"/>
        <dbReference type="ChEBI" id="CHEBI:58603"/>
        <dbReference type="ChEBI" id="CHEBI:60364"/>
        <dbReference type="ChEBI" id="CHEBI:60377"/>
        <dbReference type="ChEBI" id="CHEBI:85987"/>
        <dbReference type="EC" id="2.4.99.12"/>
    </reaction>
</comment>
<name>A0A5B8REU0_9ZZZZ</name>
<evidence type="ECO:0000259" key="6">
    <source>
        <dbReference type="Pfam" id="PF04413"/>
    </source>
</evidence>
<dbReference type="InterPro" id="IPR007507">
    <property type="entry name" value="Glycos_transf_N"/>
</dbReference>
<dbReference type="EMBL" id="MN079122">
    <property type="protein sequence ID" value="QEA06032.1"/>
    <property type="molecule type" value="Genomic_DNA"/>
</dbReference>
<comment type="similarity">
    <text evidence="1">Belongs to the glycosyltransferase group 1 family. Glycosyltransferase 30 subfamily.</text>
</comment>
<dbReference type="GO" id="GO:0005886">
    <property type="term" value="C:plasma membrane"/>
    <property type="evidence" value="ECO:0007669"/>
    <property type="project" value="TreeGrafter"/>
</dbReference>
<organism evidence="7">
    <name type="scientific">uncultured organism</name>
    <dbReference type="NCBI Taxonomy" id="155900"/>
    <lineage>
        <taxon>unclassified sequences</taxon>
        <taxon>environmental samples</taxon>
    </lineage>
</organism>
<dbReference type="Gene3D" id="3.40.50.2000">
    <property type="entry name" value="Glycogen Phosphorylase B"/>
    <property type="match status" value="1"/>
</dbReference>
<gene>
    <name evidence="7" type="primary">waaA</name>
    <name evidence="7" type="ORF">KBTEX_02361</name>
</gene>
<evidence type="ECO:0000256" key="4">
    <source>
        <dbReference type="ARBA" id="ARBA00031445"/>
    </source>
</evidence>
<accession>A0A5B8REU0</accession>
<dbReference type="GO" id="GO:0043842">
    <property type="term" value="F:Kdo transferase activity"/>
    <property type="evidence" value="ECO:0007669"/>
    <property type="project" value="UniProtKB-EC"/>
</dbReference>
<dbReference type="Gene3D" id="3.40.50.11720">
    <property type="entry name" value="3-Deoxy-D-manno-octulosonic-acid transferase, N-terminal domain"/>
    <property type="match status" value="1"/>
</dbReference>
<dbReference type="InterPro" id="IPR039901">
    <property type="entry name" value="Kdotransferase"/>
</dbReference>
<protein>
    <recommendedName>
        <fullName evidence="2">lipid IVA 3-deoxy-D-manno-octulosonic acid transferase</fullName>
        <ecNumber evidence="2">2.4.99.12</ecNumber>
    </recommendedName>
    <alternativeName>
        <fullName evidence="4">Lipid IV(A) 3-deoxy-D-manno-octulosonic acid transferase</fullName>
    </alternativeName>
</protein>
<dbReference type="FunFam" id="3.40.50.2000:FF:000032">
    <property type="entry name" value="3-deoxy-D-manno-octulosonic acid transferase"/>
    <property type="match status" value="1"/>
</dbReference>
<dbReference type="GO" id="GO:0009245">
    <property type="term" value="P:lipid A biosynthetic process"/>
    <property type="evidence" value="ECO:0007669"/>
    <property type="project" value="TreeGrafter"/>
</dbReference>
<dbReference type="AlphaFoldDB" id="A0A5B8REU0"/>
<dbReference type="Pfam" id="PF04413">
    <property type="entry name" value="Glycos_transf_N"/>
    <property type="match status" value="1"/>
</dbReference>
<dbReference type="SUPFAM" id="SSF53756">
    <property type="entry name" value="UDP-Glycosyltransferase/glycogen phosphorylase"/>
    <property type="match status" value="1"/>
</dbReference>
<dbReference type="EC" id="2.4.99.12" evidence="2"/>
<feature type="domain" description="3-deoxy-D-manno-octulosonic-acid transferase N-terminal" evidence="6">
    <location>
        <begin position="1"/>
        <end position="83"/>
    </location>
</feature>
<evidence type="ECO:0000256" key="3">
    <source>
        <dbReference type="ARBA" id="ARBA00022679"/>
    </source>
</evidence>
<sequence length="300" mass="31189">METEIWPNLIAEADARGIPLVLANARLSARSAAGYARTGRLGTEAVRGLAAIAAQHDADAERFRALGASPGRLHVTGSLKFDQPVDETQRQAGEALRGLLGPARAVWIAASTHEGEESAALAAHRRVLEAVPGAVLVLVPRHPERFDSVAALTRSEGFRFARRSTPGTTDAANVDVLVGDTMGELPTLLAAGDIAFMGGSLVAVGGHNPLEPAALGHPVITGPYVHNFARIFELLTEAGGARTVTDAEGLATAVIEWLTDSGARIRAGQAAEGVVAAHRGALGRTVALIEALTPRSSPRE</sequence>
<dbReference type="PANTHER" id="PTHR42755">
    <property type="entry name" value="3-DEOXY-MANNO-OCTULOSONATE CYTIDYLYLTRANSFERASE"/>
    <property type="match status" value="1"/>
</dbReference>
<reference evidence="7" key="1">
    <citation type="submission" date="2019-06" db="EMBL/GenBank/DDBJ databases">
        <authorList>
            <person name="Murdoch R.W."/>
            <person name="Fathepure B."/>
        </authorList>
    </citation>
    <scope>NUCLEOTIDE SEQUENCE</scope>
</reference>
<evidence type="ECO:0000256" key="1">
    <source>
        <dbReference type="ARBA" id="ARBA00006380"/>
    </source>
</evidence>
<dbReference type="PANTHER" id="PTHR42755:SF1">
    <property type="entry name" value="3-DEOXY-D-MANNO-OCTULOSONIC ACID TRANSFERASE, MITOCHONDRIAL-RELATED"/>
    <property type="match status" value="1"/>
</dbReference>